<comment type="caution">
    <text evidence="1">The sequence shown here is derived from an EMBL/GenBank/DDBJ whole genome shotgun (WGS) entry which is preliminary data.</text>
</comment>
<proteinExistence type="predicted"/>
<name>A0A9D1EYL9_9BACT</name>
<sequence>MKVNNIISQVQKKIDTKKIINRQNLINRFVNTKGMDSSSEAYREIEKAKGTIANYAQKHAVSVDIFDPSKSIYLDETQQTLKNSLKNNLTVRVSNLLSDKTKEAIIPSDVNKTYIHSKANSRLLANRETGTDYVYTSSTSSEDSFIRMLYRHIAQLTSEVTAKKS</sequence>
<protein>
    <submittedName>
        <fullName evidence="1">Uncharacterized protein</fullName>
    </submittedName>
</protein>
<organism evidence="1 2">
    <name type="scientific">Candidatus Scatousia excrementigallinarum</name>
    <dbReference type="NCBI Taxonomy" id="2840935"/>
    <lineage>
        <taxon>Bacteria</taxon>
        <taxon>Candidatus Scatousia</taxon>
    </lineage>
</organism>
<dbReference type="EMBL" id="DVIU01000135">
    <property type="protein sequence ID" value="HIS36310.1"/>
    <property type="molecule type" value="Genomic_DNA"/>
</dbReference>
<evidence type="ECO:0000313" key="1">
    <source>
        <dbReference type="EMBL" id="HIS36310.1"/>
    </source>
</evidence>
<dbReference type="AlphaFoldDB" id="A0A9D1EYL9"/>
<dbReference type="Proteomes" id="UP000823928">
    <property type="component" value="Unassembled WGS sequence"/>
</dbReference>
<gene>
    <name evidence="1" type="ORF">IAC10_06735</name>
</gene>
<reference evidence="1" key="2">
    <citation type="journal article" date="2021" name="PeerJ">
        <title>Extensive microbial diversity within the chicken gut microbiome revealed by metagenomics and culture.</title>
        <authorList>
            <person name="Gilroy R."/>
            <person name="Ravi A."/>
            <person name="Getino M."/>
            <person name="Pursley I."/>
            <person name="Horton D.L."/>
            <person name="Alikhan N.F."/>
            <person name="Baker D."/>
            <person name="Gharbi K."/>
            <person name="Hall N."/>
            <person name="Watson M."/>
            <person name="Adriaenssens E.M."/>
            <person name="Foster-Nyarko E."/>
            <person name="Jarju S."/>
            <person name="Secka A."/>
            <person name="Antonio M."/>
            <person name="Oren A."/>
            <person name="Chaudhuri R.R."/>
            <person name="La Ragione R."/>
            <person name="Hildebrand F."/>
            <person name="Pallen M.J."/>
        </authorList>
    </citation>
    <scope>NUCLEOTIDE SEQUENCE</scope>
    <source>
        <strain evidence="1">6276</strain>
    </source>
</reference>
<accession>A0A9D1EYL9</accession>
<evidence type="ECO:0000313" key="2">
    <source>
        <dbReference type="Proteomes" id="UP000823928"/>
    </source>
</evidence>
<reference evidence="1" key="1">
    <citation type="submission" date="2020-10" db="EMBL/GenBank/DDBJ databases">
        <authorList>
            <person name="Gilroy R."/>
        </authorList>
    </citation>
    <scope>NUCLEOTIDE SEQUENCE</scope>
    <source>
        <strain evidence="1">6276</strain>
    </source>
</reference>